<comment type="caution">
    <text evidence="1">The sequence shown here is derived from an EMBL/GenBank/DDBJ whole genome shotgun (WGS) entry which is preliminary data.</text>
</comment>
<accession>A0ACB9KIR3</accession>
<reference evidence="1 2" key="1">
    <citation type="journal article" date="2022" name="DNA Res.">
        <title>Chromosomal-level genome assembly of the orchid tree Bauhinia variegata (Leguminosae; Cercidoideae) supports the allotetraploid origin hypothesis of Bauhinia.</title>
        <authorList>
            <person name="Zhong Y."/>
            <person name="Chen Y."/>
            <person name="Zheng D."/>
            <person name="Pang J."/>
            <person name="Liu Y."/>
            <person name="Luo S."/>
            <person name="Meng S."/>
            <person name="Qian L."/>
            <person name="Wei D."/>
            <person name="Dai S."/>
            <person name="Zhou R."/>
        </authorList>
    </citation>
    <scope>NUCLEOTIDE SEQUENCE [LARGE SCALE GENOMIC DNA]</scope>
    <source>
        <strain evidence="1">BV-YZ2020</strain>
    </source>
</reference>
<sequence>MYLCTVLTSMAVVTIAFPLSPKFIVELFKFLYENDGKVEIVLARINHGDLIAVAITFPNFQAYVITVVLRIMFIIEYYEAVRRLRSLGSFTKYQDTIGCFQAGLSRNAIWNMEGFIGSSCNFCIPIVTKVDYDLVETDDGRVQAVNVKVHHRPVQRYGKVIRATIQSETSKVKFDLEGENEGVFEAVAVE</sequence>
<evidence type="ECO:0000313" key="1">
    <source>
        <dbReference type="EMBL" id="KAI4297069.1"/>
    </source>
</evidence>
<organism evidence="1 2">
    <name type="scientific">Bauhinia variegata</name>
    <name type="common">Purple orchid tree</name>
    <name type="synonym">Phanera variegata</name>
    <dbReference type="NCBI Taxonomy" id="167791"/>
    <lineage>
        <taxon>Eukaryota</taxon>
        <taxon>Viridiplantae</taxon>
        <taxon>Streptophyta</taxon>
        <taxon>Embryophyta</taxon>
        <taxon>Tracheophyta</taxon>
        <taxon>Spermatophyta</taxon>
        <taxon>Magnoliopsida</taxon>
        <taxon>eudicotyledons</taxon>
        <taxon>Gunneridae</taxon>
        <taxon>Pentapetalae</taxon>
        <taxon>rosids</taxon>
        <taxon>fabids</taxon>
        <taxon>Fabales</taxon>
        <taxon>Fabaceae</taxon>
        <taxon>Cercidoideae</taxon>
        <taxon>Cercideae</taxon>
        <taxon>Bauhiniinae</taxon>
        <taxon>Bauhinia</taxon>
    </lineage>
</organism>
<name>A0ACB9KIR3_BAUVA</name>
<gene>
    <name evidence="1" type="ORF">L6164_036977</name>
</gene>
<keyword evidence="2" id="KW-1185">Reference proteome</keyword>
<protein>
    <submittedName>
        <fullName evidence="1">Uncharacterized protein</fullName>
    </submittedName>
</protein>
<evidence type="ECO:0000313" key="2">
    <source>
        <dbReference type="Proteomes" id="UP000828941"/>
    </source>
</evidence>
<dbReference type="EMBL" id="CM039439">
    <property type="protein sequence ID" value="KAI4297069.1"/>
    <property type="molecule type" value="Genomic_DNA"/>
</dbReference>
<proteinExistence type="predicted"/>
<dbReference type="Proteomes" id="UP000828941">
    <property type="component" value="Chromosome 14"/>
</dbReference>